<dbReference type="PANTHER" id="PTHR30448:SF0">
    <property type="entry name" value="RNASE ADAPTER PROTEIN RAPZ"/>
    <property type="match status" value="1"/>
</dbReference>
<evidence type="ECO:0000313" key="7">
    <source>
        <dbReference type="EMBL" id="ANJ66153.1"/>
    </source>
</evidence>
<dbReference type="Pfam" id="PF03668">
    <property type="entry name" value="RapZ-like_N"/>
    <property type="match status" value="1"/>
</dbReference>
<dbReference type="GO" id="GO:0005525">
    <property type="term" value="F:GTP binding"/>
    <property type="evidence" value="ECO:0007669"/>
    <property type="project" value="UniProtKB-UniRule"/>
</dbReference>
<proteinExistence type="inferred from homology"/>
<dbReference type="PANTHER" id="PTHR30448">
    <property type="entry name" value="RNASE ADAPTER PROTEIN RAPZ"/>
    <property type="match status" value="1"/>
</dbReference>
<feature type="domain" description="RapZ C-terminal" evidence="6">
    <location>
        <begin position="176"/>
        <end position="294"/>
    </location>
</feature>
<evidence type="ECO:0000313" key="8">
    <source>
        <dbReference type="Proteomes" id="UP000078596"/>
    </source>
</evidence>
<sequence length="297" mass="33550">MQHMLAIPETVLIVTGQSGSGKSIALAALEDAGFYCIDNLPPELLDNLLLLFRQGEINARGIAISIDARSPEAALNALPARIQSLRKTYENLKIQSLFLEASEARLVARFSETRRRHPLSPKVEHLLEAIQREAELLAPMRHQADLIIDTSHTSIHQFREDIRNRILEGARRGPLILLQSFGFKNGIPLDSDFLFDIRHLPNPHWLPDLRPHGGKTTQVIEYLEQHPITHETRANLARFLGDTLAAITQTDRSYVTCSVGCTGGKHRSVYMVEHLYTDLKTAFPNILIRHRDLETER</sequence>
<dbReference type="HAMAP" id="MF_00636">
    <property type="entry name" value="RapZ_like"/>
    <property type="match status" value="1"/>
</dbReference>
<evidence type="ECO:0000259" key="5">
    <source>
        <dbReference type="Pfam" id="PF03668"/>
    </source>
</evidence>
<accession>A0A191ZE57</accession>
<evidence type="ECO:0000259" key="6">
    <source>
        <dbReference type="Pfam" id="PF22740"/>
    </source>
</evidence>
<dbReference type="AlphaFoldDB" id="A0A191ZE57"/>
<organism evidence="7 8">
    <name type="scientific">Halothiobacillus diazotrophicus</name>
    <dbReference type="NCBI Taxonomy" id="1860122"/>
    <lineage>
        <taxon>Bacteria</taxon>
        <taxon>Pseudomonadati</taxon>
        <taxon>Pseudomonadota</taxon>
        <taxon>Gammaproteobacteria</taxon>
        <taxon>Chromatiales</taxon>
        <taxon>Halothiobacillaceae</taxon>
        <taxon>Halothiobacillus</taxon>
    </lineage>
</organism>
<evidence type="ECO:0000256" key="2">
    <source>
        <dbReference type="ARBA" id="ARBA00022840"/>
    </source>
</evidence>
<feature type="binding site" evidence="4">
    <location>
        <begin position="67"/>
        <end position="70"/>
    </location>
    <ligand>
        <name>GTP</name>
        <dbReference type="ChEBI" id="CHEBI:37565"/>
    </ligand>
</feature>
<keyword evidence="1 4" id="KW-0547">Nucleotide-binding</keyword>
<evidence type="ECO:0000256" key="4">
    <source>
        <dbReference type="HAMAP-Rule" id="MF_00636"/>
    </source>
</evidence>
<dbReference type="SUPFAM" id="SSF52540">
    <property type="entry name" value="P-loop containing nucleoside triphosphate hydrolases"/>
    <property type="match status" value="1"/>
</dbReference>
<dbReference type="Proteomes" id="UP000078596">
    <property type="component" value="Chromosome"/>
</dbReference>
<dbReference type="EMBL" id="CP016027">
    <property type="protein sequence ID" value="ANJ66153.1"/>
    <property type="molecule type" value="Genomic_DNA"/>
</dbReference>
<dbReference type="PIRSF" id="PIRSF005052">
    <property type="entry name" value="P-loopkin"/>
    <property type="match status" value="1"/>
</dbReference>
<dbReference type="InterPro" id="IPR053930">
    <property type="entry name" value="RapZ-like_N"/>
</dbReference>
<dbReference type="Pfam" id="PF22740">
    <property type="entry name" value="PapZ_C"/>
    <property type="match status" value="1"/>
</dbReference>
<keyword evidence="2 4" id="KW-0067">ATP-binding</keyword>
<gene>
    <name evidence="7" type="ORF">A9404_01090</name>
</gene>
<evidence type="ECO:0000256" key="3">
    <source>
        <dbReference type="ARBA" id="ARBA00023134"/>
    </source>
</evidence>
<protein>
    <submittedName>
        <fullName evidence="7">RNase adaptor protein RapZ</fullName>
    </submittedName>
</protein>
<keyword evidence="3 4" id="KW-0342">GTP-binding</keyword>
<reference evidence="7 8" key="1">
    <citation type="submission" date="2016-06" db="EMBL/GenBank/DDBJ databases">
        <title>Insight into the functional genes involving in sulfur oxidation in Pearl River water.</title>
        <authorList>
            <person name="Luo J."/>
            <person name="Tan X."/>
            <person name="Lin W."/>
        </authorList>
    </citation>
    <scope>NUCLEOTIDE SEQUENCE [LARGE SCALE GENOMIC DNA]</scope>
    <source>
        <strain evidence="7 8">LS2</strain>
    </source>
</reference>
<dbReference type="OrthoDB" id="9784461at2"/>
<feature type="domain" description="RapZ-like N-terminal" evidence="5">
    <location>
        <begin position="11"/>
        <end position="166"/>
    </location>
</feature>
<dbReference type="RefSeq" id="WP_066097876.1">
    <property type="nucleotide sequence ID" value="NZ_CP016027.1"/>
</dbReference>
<dbReference type="STRING" id="1860122.A9404_01090"/>
<dbReference type="InterPro" id="IPR005337">
    <property type="entry name" value="RapZ-like"/>
</dbReference>
<keyword evidence="8" id="KW-1185">Reference proteome</keyword>
<name>A0A191ZE57_9GAMM</name>
<feature type="binding site" evidence="4">
    <location>
        <begin position="16"/>
        <end position="23"/>
    </location>
    <ligand>
        <name>ATP</name>
        <dbReference type="ChEBI" id="CHEBI:30616"/>
    </ligand>
</feature>
<dbReference type="KEGG" id="haz:A9404_01090"/>
<dbReference type="InterPro" id="IPR053931">
    <property type="entry name" value="RapZ_C"/>
</dbReference>
<dbReference type="GO" id="GO:0005524">
    <property type="term" value="F:ATP binding"/>
    <property type="evidence" value="ECO:0007669"/>
    <property type="project" value="UniProtKB-UniRule"/>
</dbReference>
<evidence type="ECO:0000256" key="1">
    <source>
        <dbReference type="ARBA" id="ARBA00022741"/>
    </source>
</evidence>
<dbReference type="NCBIfam" id="NF003828">
    <property type="entry name" value="PRK05416.1"/>
    <property type="match status" value="1"/>
</dbReference>
<dbReference type="InterPro" id="IPR027417">
    <property type="entry name" value="P-loop_NTPase"/>
</dbReference>